<proteinExistence type="predicted"/>
<name>F4N0S9_YEREN</name>
<dbReference type="EMBL" id="FR718631">
    <property type="protein sequence ID" value="CBX71687.1"/>
    <property type="molecule type" value="Genomic_DNA"/>
</dbReference>
<evidence type="ECO:0000313" key="2">
    <source>
        <dbReference type="EMBL" id="CBX71687.1"/>
    </source>
</evidence>
<sequence length="41" mass="4518">MVGLLKSIRRPMGTGSRATMRAAPDEPKKNLGFNEPFLWSG</sequence>
<accession>F4N0S9</accession>
<evidence type="ECO:0000256" key="1">
    <source>
        <dbReference type="SAM" id="MobiDB-lite"/>
    </source>
</evidence>
<feature type="region of interest" description="Disordered" evidence="1">
    <location>
        <begin position="1"/>
        <end position="41"/>
    </location>
</feature>
<gene>
    <name evidence="2" type="ORF">YEW_GM27960</name>
</gene>
<dbReference type="AlphaFoldDB" id="F4N0S9"/>
<protein>
    <submittedName>
        <fullName evidence="2">Uncharacterized protein</fullName>
    </submittedName>
</protein>
<organism evidence="2">
    <name type="scientific">Yersinia enterocolitica W22703</name>
    <dbReference type="NCBI Taxonomy" id="913028"/>
    <lineage>
        <taxon>Bacteria</taxon>
        <taxon>Pseudomonadati</taxon>
        <taxon>Pseudomonadota</taxon>
        <taxon>Gammaproteobacteria</taxon>
        <taxon>Enterobacterales</taxon>
        <taxon>Yersiniaceae</taxon>
        <taxon>Yersinia</taxon>
    </lineage>
</organism>
<reference evidence="2" key="1">
    <citation type="journal article" date="2011" name="BMC Genomics">
        <title>Shotgun sequencing of Yersinia enterocolitica strain W22703 (biotype 2, serotype O:9): genomic evidence for oscillation between invertebrates and mammals.</title>
        <authorList>
            <person name="Fuchs T.M."/>
            <person name="Brandt K."/>
            <person name="Starke M."/>
            <person name="Rattei T."/>
        </authorList>
    </citation>
    <scope>NUCLEOTIDE SEQUENCE</scope>
</reference>